<accession>A0A8T1QUM1</accession>
<dbReference type="GO" id="GO:0004867">
    <property type="term" value="F:serine-type endopeptidase inhibitor activity"/>
    <property type="evidence" value="ECO:0007669"/>
    <property type="project" value="UniProtKB-KW"/>
</dbReference>
<dbReference type="Pfam" id="PF00280">
    <property type="entry name" value="potato_inhibit"/>
    <property type="match status" value="1"/>
</dbReference>
<dbReference type="PRINTS" id="PR00292">
    <property type="entry name" value="POTATOINHBTR"/>
</dbReference>
<sequence length="70" mass="7527">MASECPGKNSWPELVGASGEAAAEKIEAENSNVHATVLLEGTPVTRDFRCDRVRVWVKESGVVYAVPRVG</sequence>
<gene>
    <name evidence="4" type="ORF">CIPAW_04G183700</name>
    <name evidence="5" type="ORF">I3842_04G182400</name>
</gene>
<dbReference type="PROSITE" id="PS00285">
    <property type="entry name" value="POTATO_INHIBITOR"/>
    <property type="match status" value="1"/>
</dbReference>
<dbReference type="AlphaFoldDB" id="A0A8T1QUM1"/>
<dbReference type="OrthoDB" id="10013825at2759"/>
<dbReference type="SUPFAM" id="SSF54654">
    <property type="entry name" value="CI-2 family of serine protease inhibitors"/>
    <property type="match status" value="1"/>
</dbReference>
<dbReference type="InterPro" id="IPR000864">
    <property type="entry name" value="Prot_inh_pot1"/>
</dbReference>
<dbReference type="EMBL" id="CM031828">
    <property type="protein sequence ID" value="KAG6719025.1"/>
    <property type="molecule type" value="Genomic_DNA"/>
</dbReference>
<dbReference type="PANTHER" id="PTHR33091:SF83">
    <property type="entry name" value="SERINE PROTEASE INHIBITOR, POTATO INHIBITOR I-TYPE FAMILY PROTEIN-RELATED"/>
    <property type="match status" value="1"/>
</dbReference>
<evidence type="ECO:0000256" key="1">
    <source>
        <dbReference type="ARBA" id="ARBA00008210"/>
    </source>
</evidence>
<dbReference type="Gene3D" id="3.30.10.10">
    <property type="entry name" value="Trypsin Inhibitor V, subunit A"/>
    <property type="match status" value="1"/>
</dbReference>
<keyword evidence="2" id="KW-0646">Protease inhibitor</keyword>
<dbReference type="Proteomes" id="UP000811246">
    <property type="component" value="Chromosome 4"/>
</dbReference>
<dbReference type="GO" id="GO:0009611">
    <property type="term" value="P:response to wounding"/>
    <property type="evidence" value="ECO:0007669"/>
    <property type="project" value="InterPro"/>
</dbReference>
<protein>
    <submittedName>
        <fullName evidence="4">Uncharacterized protein</fullName>
    </submittedName>
</protein>
<evidence type="ECO:0000313" key="5">
    <source>
        <dbReference type="EMBL" id="KAG6719025.1"/>
    </source>
</evidence>
<organism evidence="4 6">
    <name type="scientific">Carya illinoinensis</name>
    <name type="common">Pecan</name>
    <dbReference type="NCBI Taxonomy" id="32201"/>
    <lineage>
        <taxon>Eukaryota</taxon>
        <taxon>Viridiplantae</taxon>
        <taxon>Streptophyta</taxon>
        <taxon>Embryophyta</taxon>
        <taxon>Tracheophyta</taxon>
        <taxon>Spermatophyta</taxon>
        <taxon>Magnoliopsida</taxon>
        <taxon>eudicotyledons</taxon>
        <taxon>Gunneridae</taxon>
        <taxon>Pentapetalae</taxon>
        <taxon>rosids</taxon>
        <taxon>fabids</taxon>
        <taxon>Fagales</taxon>
        <taxon>Juglandaceae</taxon>
        <taxon>Carya</taxon>
    </lineage>
</organism>
<keyword evidence="3" id="KW-0722">Serine protease inhibitor</keyword>
<dbReference type="InterPro" id="IPR036354">
    <property type="entry name" value="Prot_inh_pot1_sf"/>
</dbReference>
<evidence type="ECO:0000256" key="3">
    <source>
        <dbReference type="ARBA" id="ARBA00022900"/>
    </source>
</evidence>
<evidence type="ECO:0000313" key="6">
    <source>
        <dbReference type="Proteomes" id="UP000811609"/>
    </source>
</evidence>
<evidence type="ECO:0000256" key="2">
    <source>
        <dbReference type="ARBA" id="ARBA00022690"/>
    </source>
</evidence>
<reference evidence="5" key="2">
    <citation type="submission" date="2021-01" db="EMBL/GenBank/DDBJ databases">
        <authorList>
            <person name="Lovell J.T."/>
            <person name="Bentley N."/>
            <person name="Bhattarai G."/>
            <person name="Jenkins J.W."/>
            <person name="Sreedasyam A."/>
            <person name="Alarcon Y."/>
            <person name="Bock C."/>
            <person name="Boston L."/>
            <person name="Carlson J."/>
            <person name="Cervantes K."/>
            <person name="Clermont K."/>
            <person name="Krom N."/>
            <person name="Kubenka K."/>
            <person name="Mamidi S."/>
            <person name="Mattison C."/>
            <person name="Monteros M."/>
            <person name="Pisani C."/>
            <person name="Plott C."/>
            <person name="Rajasekar S."/>
            <person name="Rhein H.S."/>
            <person name="Rohla C."/>
            <person name="Song M."/>
            <person name="Hilaire R.S."/>
            <person name="Shu S."/>
            <person name="Wells L."/>
            <person name="Wang X."/>
            <person name="Webber J."/>
            <person name="Heerema R.J."/>
            <person name="Klein P."/>
            <person name="Conner P."/>
            <person name="Grauke L."/>
            <person name="Grimwood J."/>
            <person name="Schmutz J."/>
            <person name="Randall J.J."/>
        </authorList>
    </citation>
    <scope>NUCLEOTIDE SEQUENCE</scope>
    <source>
        <tissue evidence="5">Leaf</tissue>
    </source>
</reference>
<evidence type="ECO:0000313" key="4">
    <source>
        <dbReference type="EMBL" id="KAG6658748.1"/>
    </source>
</evidence>
<comment type="caution">
    <text evidence="4">The sequence shown here is derived from an EMBL/GenBank/DDBJ whole genome shotgun (WGS) entry which is preliminary data.</text>
</comment>
<comment type="similarity">
    <text evidence="1">Belongs to the protease inhibitor I13 (potato type I serine protease inhibitor) family.</text>
</comment>
<dbReference type="PANTHER" id="PTHR33091">
    <property type="entry name" value="PROTEIN, PUTATIVE, EXPRESSED-RELATED"/>
    <property type="match status" value="1"/>
</dbReference>
<keyword evidence="6" id="KW-1185">Reference proteome</keyword>
<name>A0A8T1QUM1_CARIL</name>
<reference evidence="4" key="1">
    <citation type="submission" date="2020-12" db="EMBL/GenBank/DDBJ databases">
        <title>WGS assembly of Carya illinoinensis cv. Pawnee.</title>
        <authorList>
            <person name="Platts A."/>
            <person name="Shu S."/>
            <person name="Wright S."/>
            <person name="Barry K."/>
            <person name="Edger P."/>
            <person name="Pires J.C."/>
            <person name="Schmutz J."/>
        </authorList>
    </citation>
    <scope>NUCLEOTIDE SEQUENCE</scope>
    <source>
        <tissue evidence="4">Leaf</tissue>
    </source>
</reference>
<dbReference type="EMBL" id="CM031812">
    <property type="protein sequence ID" value="KAG6658748.1"/>
    <property type="molecule type" value="Genomic_DNA"/>
</dbReference>
<proteinExistence type="inferred from homology"/>
<dbReference type="Proteomes" id="UP000811609">
    <property type="component" value="Chromosome 4"/>
</dbReference>